<dbReference type="RefSeq" id="WP_015564863.1">
    <property type="nucleotide sequence ID" value="NC_021042.1"/>
</dbReference>
<dbReference type="Pfam" id="PF00665">
    <property type="entry name" value="rve"/>
    <property type="match status" value="1"/>
</dbReference>
<name>D4JYX0_9FIRM</name>
<dbReference type="Proteomes" id="UP000008804">
    <property type="component" value="Chromosome"/>
</dbReference>
<dbReference type="Gene3D" id="3.30.420.10">
    <property type="entry name" value="Ribonuclease H-like superfamily/Ribonuclease H"/>
    <property type="match status" value="1"/>
</dbReference>
<dbReference type="BioCyc" id="FPRA718252:G1375-1510-MONOMER"/>
<dbReference type="InterPro" id="IPR012337">
    <property type="entry name" value="RNaseH-like_sf"/>
</dbReference>
<dbReference type="NCBIfam" id="NF033516">
    <property type="entry name" value="transpos_IS3"/>
    <property type="match status" value="1"/>
</dbReference>
<dbReference type="STRING" id="718252.FP2_17870"/>
<dbReference type="InterPro" id="IPR050900">
    <property type="entry name" value="Transposase_IS3/IS150/IS904"/>
</dbReference>
<reference evidence="2 3" key="1">
    <citation type="submission" date="2010-03" db="EMBL/GenBank/DDBJ databases">
        <title>The genome sequence of Faecalibacterium prausnitzii L2/6.</title>
        <authorList>
            <consortium name="metaHIT consortium -- http://www.metahit.eu/"/>
            <person name="Pajon A."/>
            <person name="Turner K."/>
            <person name="Parkhill J."/>
            <person name="Duncan S."/>
            <person name="Flint H."/>
        </authorList>
    </citation>
    <scope>NUCLEOTIDE SEQUENCE [LARGE SCALE GENOMIC DNA]</scope>
    <source>
        <strain evidence="3">L2-6</strain>
    </source>
</reference>
<dbReference type="GO" id="GO:0003676">
    <property type="term" value="F:nucleic acid binding"/>
    <property type="evidence" value="ECO:0007669"/>
    <property type="project" value="InterPro"/>
</dbReference>
<dbReference type="InterPro" id="IPR048020">
    <property type="entry name" value="Transpos_IS3"/>
</dbReference>
<accession>D4JYX0</accession>
<dbReference type="InterPro" id="IPR001584">
    <property type="entry name" value="Integrase_cat-core"/>
</dbReference>
<dbReference type="AlphaFoldDB" id="D4JYX0"/>
<dbReference type="EMBL" id="FP929045">
    <property type="protein sequence ID" value="CBK99219.1"/>
    <property type="molecule type" value="Genomic_DNA"/>
</dbReference>
<dbReference type="SUPFAM" id="SSF53098">
    <property type="entry name" value="Ribonuclease H-like"/>
    <property type="match status" value="1"/>
</dbReference>
<dbReference type="PATRIC" id="fig|718252.3.peg.3162"/>
<organism evidence="2 3">
    <name type="scientific">Faecalibacterium prausnitzii L2-6</name>
    <dbReference type="NCBI Taxonomy" id="718252"/>
    <lineage>
        <taxon>Bacteria</taxon>
        <taxon>Bacillati</taxon>
        <taxon>Bacillota</taxon>
        <taxon>Clostridia</taxon>
        <taxon>Eubacteriales</taxon>
        <taxon>Oscillospiraceae</taxon>
        <taxon>Faecalibacterium</taxon>
    </lineage>
</organism>
<dbReference type="eggNOG" id="COG2801">
    <property type="taxonomic scope" value="Bacteria"/>
</dbReference>
<dbReference type="GO" id="GO:0015074">
    <property type="term" value="P:DNA integration"/>
    <property type="evidence" value="ECO:0007669"/>
    <property type="project" value="InterPro"/>
</dbReference>
<evidence type="ECO:0000259" key="1">
    <source>
        <dbReference type="PROSITE" id="PS50994"/>
    </source>
</evidence>
<dbReference type="HOGENOM" id="CLU_027402_4_3_9"/>
<evidence type="ECO:0000313" key="3">
    <source>
        <dbReference type="Proteomes" id="UP000008804"/>
    </source>
</evidence>
<dbReference type="PROSITE" id="PS50994">
    <property type="entry name" value="INTEGRASE"/>
    <property type="match status" value="1"/>
</dbReference>
<feature type="domain" description="Integrase catalytic" evidence="1">
    <location>
        <begin position="45"/>
        <end position="207"/>
    </location>
</feature>
<reference evidence="2 3" key="2">
    <citation type="submission" date="2010-03" db="EMBL/GenBank/DDBJ databases">
        <authorList>
            <person name="Pajon A."/>
        </authorList>
    </citation>
    <scope>NUCLEOTIDE SEQUENCE [LARGE SCALE GENOMIC DNA]</scope>
    <source>
        <strain evidence="3">L2-6</strain>
    </source>
</reference>
<dbReference type="KEGG" id="fpr:FP2_17870"/>
<proteinExistence type="predicted"/>
<dbReference type="InterPro" id="IPR036397">
    <property type="entry name" value="RNaseH_sf"/>
</dbReference>
<dbReference type="PANTHER" id="PTHR46889">
    <property type="entry name" value="TRANSPOSASE INSF FOR INSERTION SEQUENCE IS3B-RELATED"/>
    <property type="match status" value="1"/>
</dbReference>
<dbReference type="PANTHER" id="PTHR46889:SF5">
    <property type="entry name" value="INTEGRASE PROTEIN"/>
    <property type="match status" value="1"/>
</dbReference>
<keyword evidence="3" id="KW-1185">Reference proteome</keyword>
<evidence type="ECO:0000313" key="2">
    <source>
        <dbReference type="EMBL" id="CBK99219.1"/>
    </source>
</evidence>
<dbReference type="Pfam" id="PF13333">
    <property type="entry name" value="rve_2"/>
    <property type="match status" value="1"/>
</dbReference>
<gene>
    <name evidence="2" type="ORF">FP2_17870</name>
</gene>
<protein>
    <submittedName>
        <fullName evidence="2">Transposase and inactivated derivatives</fullName>
    </submittedName>
</protein>
<sequence length="207" mass="23753">MPRISEIDPAHAPEAIQKIIADHVADGHALTAEKRTLLHNAAAFNAEHPNQKWVTDISYIQTQEGVLYLSMIRDLYDRSIVAYRTGTSQTINLVLDTIHLAMKSVKTESRRELHLHSDQGFQYTSQAYFDLTKEYGILPSMSRRGNCYDNALAENFFGILKTECIYRHKPETFEEANKMIDDYIYFYNHERIQLKTGLSPLSLRPSG</sequence>